<evidence type="ECO:0000256" key="7">
    <source>
        <dbReference type="ARBA" id="ARBA00048881"/>
    </source>
</evidence>
<name>A0A8H3GGG6_9AGAM</name>
<dbReference type="PROSITE" id="PS00498">
    <property type="entry name" value="TYROSINASE_2"/>
    <property type="match status" value="1"/>
</dbReference>
<protein>
    <recommendedName>
        <fullName evidence="2">tyrosinase</fullName>
        <ecNumber evidence="2">1.14.18.1</ecNumber>
    </recommendedName>
</protein>
<evidence type="ECO:0000256" key="4">
    <source>
        <dbReference type="ARBA" id="ARBA00023008"/>
    </source>
</evidence>
<feature type="non-terminal residue" evidence="9">
    <location>
        <position position="1"/>
    </location>
</feature>
<dbReference type="PANTHER" id="PTHR11474">
    <property type="entry name" value="TYROSINASE FAMILY MEMBER"/>
    <property type="match status" value="1"/>
</dbReference>
<evidence type="ECO:0000256" key="2">
    <source>
        <dbReference type="ARBA" id="ARBA00011906"/>
    </source>
</evidence>
<comment type="catalytic activity">
    <reaction evidence="7">
        <text>L-tyrosine + O2 = L-dopaquinone + H2O</text>
        <dbReference type="Rhea" id="RHEA:18117"/>
        <dbReference type="ChEBI" id="CHEBI:15377"/>
        <dbReference type="ChEBI" id="CHEBI:15379"/>
        <dbReference type="ChEBI" id="CHEBI:57924"/>
        <dbReference type="ChEBI" id="CHEBI:58315"/>
        <dbReference type="EC" id="1.14.18.1"/>
    </reaction>
</comment>
<keyword evidence="5" id="KW-0470">Melanin biosynthesis</keyword>
<dbReference type="PRINTS" id="PR00092">
    <property type="entry name" value="TYROSINASE"/>
</dbReference>
<dbReference type="PANTHER" id="PTHR11474:SF76">
    <property type="entry name" value="SHKT DOMAIN-CONTAINING PROTEIN"/>
    <property type="match status" value="1"/>
</dbReference>
<evidence type="ECO:0000256" key="6">
    <source>
        <dbReference type="ARBA" id="ARBA00048233"/>
    </source>
</evidence>
<dbReference type="SUPFAM" id="SSF48056">
    <property type="entry name" value="Di-copper centre-containing domain"/>
    <property type="match status" value="1"/>
</dbReference>
<evidence type="ECO:0000256" key="3">
    <source>
        <dbReference type="ARBA" id="ARBA00022723"/>
    </source>
</evidence>
<dbReference type="AlphaFoldDB" id="A0A8H3GGG6"/>
<evidence type="ECO:0000313" key="9">
    <source>
        <dbReference type="EMBL" id="CAE6452022.1"/>
    </source>
</evidence>
<accession>A0A8H3GGG6</accession>
<dbReference type="InterPro" id="IPR008922">
    <property type="entry name" value="Di-copper_centre_dom_sf"/>
</dbReference>
<comment type="catalytic activity">
    <reaction evidence="6">
        <text>2 L-dopa + O2 = 2 L-dopaquinone + 2 H2O</text>
        <dbReference type="Rhea" id="RHEA:34287"/>
        <dbReference type="ChEBI" id="CHEBI:15377"/>
        <dbReference type="ChEBI" id="CHEBI:15379"/>
        <dbReference type="ChEBI" id="CHEBI:57504"/>
        <dbReference type="ChEBI" id="CHEBI:57924"/>
        <dbReference type="EC" id="1.14.18.1"/>
    </reaction>
</comment>
<dbReference type="Gene3D" id="1.10.1280.10">
    <property type="entry name" value="Di-copper center containing domain from catechol oxidase"/>
    <property type="match status" value="1"/>
</dbReference>
<evidence type="ECO:0000259" key="8">
    <source>
        <dbReference type="PROSITE" id="PS00498"/>
    </source>
</evidence>
<comment type="caution">
    <text evidence="9">The sequence shown here is derived from an EMBL/GenBank/DDBJ whole genome shotgun (WGS) entry which is preliminary data.</text>
</comment>
<dbReference type="Pfam" id="PF00264">
    <property type="entry name" value="Tyrosinase"/>
    <property type="match status" value="1"/>
</dbReference>
<dbReference type="GO" id="GO:0046872">
    <property type="term" value="F:metal ion binding"/>
    <property type="evidence" value="ECO:0007669"/>
    <property type="project" value="UniProtKB-KW"/>
</dbReference>
<evidence type="ECO:0000313" key="10">
    <source>
        <dbReference type="Proteomes" id="UP000663841"/>
    </source>
</evidence>
<keyword evidence="3" id="KW-0479">Metal-binding</keyword>
<dbReference type="Proteomes" id="UP000663841">
    <property type="component" value="Unassembled WGS sequence"/>
</dbReference>
<dbReference type="EMBL" id="CAJMWW010000158">
    <property type="protein sequence ID" value="CAE6452022.1"/>
    <property type="molecule type" value="Genomic_DNA"/>
</dbReference>
<reference evidence="9" key="1">
    <citation type="submission" date="2021-01" db="EMBL/GenBank/DDBJ databases">
        <authorList>
            <person name="Kaushik A."/>
        </authorList>
    </citation>
    <scope>NUCLEOTIDE SEQUENCE</scope>
    <source>
        <strain evidence="9">AG3-T5</strain>
    </source>
</reference>
<organism evidence="9 10">
    <name type="scientific">Rhizoctonia solani</name>
    <dbReference type="NCBI Taxonomy" id="456999"/>
    <lineage>
        <taxon>Eukaryota</taxon>
        <taxon>Fungi</taxon>
        <taxon>Dikarya</taxon>
        <taxon>Basidiomycota</taxon>
        <taxon>Agaricomycotina</taxon>
        <taxon>Agaricomycetes</taxon>
        <taxon>Cantharellales</taxon>
        <taxon>Ceratobasidiaceae</taxon>
        <taxon>Rhizoctonia</taxon>
    </lineage>
</organism>
<dbReference type="GO" id="GO:0004503">
    <property type="term" value="F:tyrosinase activity"/>
    <property type="evidence" value="ECO:0007669"/>
    <property type="project" value="UniProtKB-EC"/>
</dbReference>
<sequence>IVVRHGTDTCLAILFPTWHRPYLLVLEQIISDVAIGLAAEIAVSGVEADEVKEWMEAAEQLRFPYWDWTAPITGKEGFPGCLAGSRIDIVMPRGSTKSHENVLAYYQFNRPVDGFNNQYRRNRVFASSGWSYYKEWNRTYRHPESRAVNVKEDYNSINTHLVTQDQDIPGTWANLTSTVAQMFAFSVDVPQNLHANTWDKFSNTIFQSAAGSPEEWRAAASIEQPHDLVHVVLGGLGHMSDNDVAGFDPIFYLHHCNVDRLLAFWEHIYPDYVASNDGWLDQNGNRQPFIQGGGTWIQKDDQEVRDDSPLTPFRNSEYKYWTSEDTHSLIYQSQRPMPSNNKYYTYPAIQYEQGGQIYKVEINTDPSVQIPPEEREAQRAILQKYFGYNPELELKTYGVVDQPLFTKECPYSTDVQLSGRNSVKGYRQFFIETSLDPSLTGGSYS</sequence>
<comment type="similarity">
    <text evidence="1">Belongs to the tyrosinase family.</text>
</comment>
<keyword evidence="4" id="KW-0186">Copper</keyword>
<dbReference type="InterPro" id="IPR002227">
    <property type="entry name" value="Tyrosinase_Cu-bd"/>
</dbReference>
<evidence type="ECO:0000256" key="5">
    <source>
        <dbReference type="ARBA" id="ARBA00023101"/>
    </source>
</evidence>
<dbReference type="InterPro" id="IPR050316">
    <property type="entry name" value="Tyrosinase/Hemocyanin"/>
</dbReference>
<feature type="domain" description="Tyrosinase copper-binding" evidence="8">
    <location>
        <begin position="248"/>
        <end position="259"/>
    </location>
</feature>
<gene>
    <name evidence="9" type="ORF">RDB_LOCUS129428</name>
</gene>
<proteinExistence type="inferred from homology"/>
<dbReference type="GO" id="GO:0042438">
    <property type="term" value="P:melanin biosynthetic process"/>
    <property type="evidence" value="ECO:0007669"/>
    <property type="project" value="UniProtKB-KW"/>
</dbReference>
<dbReference type="EC" id="1.14.18.1" evidence="2"/>
<evidence type="ECO:0000256" key="1">
    <source>
        <dbReference type="ARBA" id="ARBA00009928"/>
    </source>
</evidence>